<evidence type="ECO:0000256" key="1">
    <source>
        <dbReference type="SAM" id="MobiDB-lite"/>
    </source>
</evidence>
<evidence type="ECO:0000313" key="3">
    <source>
        <dbReference type="Proteomes" id="UP001576784"/>
    </source>
</evidence>
<evidence type="ECO:0000313" key="2">
    <source>
        <dbReference type="EMBL" id="MFB2896053.1"/>
    </source>
</evidence>
<dbReference type="EMBL" id="JBHFNR010000182">
    <property type="protein sequence ID" value="MFB2896053.1"/>
    <property type="molecule type" value="Genomic_DNA"/>
</dbReference>
<dbReference type="Proteomes" id="UP001576784">
    <property type="component" value="Unassembled WGS sequence"/>
</dbReference>
<reference evidence="2 3" key="1">
    <citation type="submission" date="2024-09" db="EMBL/GenBank/DDBJ databases">
        <title>Floridaenema gen nov. (Aerosakkonemataceae, Aerosakkonematales ord. nov., Cyanobacteria) from benthic tropical and subtropical fresh waters, with the description of four new species.</title>
        <authorList>
            <person name="Moretto J.A."/>
            <person name="Berthold D.E."/>
            <person name="Lefler F.W."/>
            <person name="Huang I.-S."/>
            <person name="Laughinghouse H. IV."/>
        </authorList>
    </citation>
    <scope>NUCLEOTIDE SEQUENCE [LARGE SCALE GENOMIC DNA]</scope>
    <source>
        <strain evidence="2 3">BLCC-F50</strain>
    </source>
</reference>
<feature type="region of interest" description="Disordered" evidence="1">
    <location>
        <begin position="26"/>
        <end position="49"/>
    </location>
</feature>
<protein>
    <submittedName>
        <fullName evidence="2">Uncharacterized protein</fullName>
    </submittedName>
</protein>
<proteinExistence type="predicted"/>
<dbReference type="RefSeq" id="WP_413265683.1">
    <property type="nucleotide sequence ID" value="NZ_JBHFNR010000182.1"/>
</dbReference>
<gene>
    <name evidence="2" type="ORF">ACE1CI_24340</name>
</gene>
<accession>A0ABV4XWD9</accession>
<name>A0ABV4XWD9_9CYAN</name>
<sequence>MEVEPPRPRSQVQPGNEKQRLRLVVQERETEAPPRGARTQFKPEKEVKG</sequence>
<comment type="caution">
    <text evidence="2">The sequence shown here is derived from an EMBL/GenBank/DDBJ whole genome shotgun (WGS) entry which is preliminary data.</text>
</comment>
<organism evidence="2 3">
    <name type="scientific">Floridaenema flaviceps BLCC-F50</name>
    <dbReference type="NCBI Taxonomy" id="3153642"/>
    <lineage>
        <taxon>Bacteria</taxon>
        <taxon>Bacillati</taxon>
        <taxon>Cyanobacteriota</taxon>
        <taxon>Cyanophyceae</taxon>
        <taxon>Oscillatoriophycideae</taxon>
        <taxon>Aerosakkonematales</taxon>
        <taxon>Aerosakkonemataceae</taxon>
        <taxon>Floridanema</taxon>
        <taxon>Floridanema flaviceps</taxon>
    </lineage>
</organism>
<keyword evidence="3" id="KW-1185">Reference proteome</keyword>
<feature type="region of interest" description="Disordered" evidence="1">
    <location>
        <begin position="1"/>
        <end position="20"/>
    </location>
</feature>